<dbReference type="RefSeq" id="XP_051064907.1">
    <property type="nucleotide sequence ID" value="XM_051219545.1"/>
</dbReference>
<dbReference type="AlphaFoldDB" id="A0A922IJ03"/>
<evidence type="ECO:0000313" key="1">
    <source>
        <dbReference type="EMBL" id="KAH9580541.1"/>
    </source>
</evidence>
<comment type="caution">
    <text evidence="1">The sequence shown here is derived from an EMBL/GenBank/DDBJ whole genome shotgun (WGS) entry which is preliminary data.</text>
</comment>
<reference evidence="1" key="2">
    <citation type="journal article" date="2019" name="Gigascience">
        <title>High-quality Schistosoma haematobium genome achieved by single-molecule and long-range sequencing.</title>
        <authorList>
            <person name="Stroehlein A.J."/>
            <person name="Korhonen P.K."/>
            <person name="Chong T.M."/>
            <person name="Lim Y.L."/>
            <person name="Chan K.G."/>
            <person name="Webster B."/>
            <person name="Rollinson D."/>
            <person name="Brindley P.J."/>
            <person name="Gasser R.B."/>
            <person name="Young N.D."/>
        </authorList>
    </citation>
    <scope>NUCLEOTIDE SEQUENCE</scope>
</reference>
<sequence length="306" mass="35205">MRHNFATGQFILLYSIIVLIYKFIDCHDICTKPELRKYEKVIFQSNAYNYSHHYYYSRMIRSDQSPPIVSGTFERLVDNKDIYPKFSFTFYGSKVINFRILTTGRIEMYDENYLGVVRNYVRSGYYVKTDISNERELLAVRMSYYPVAGGKNKDSHLLVVPAFTITTLIQPNGKISIYYANIPTVDSITEKPSGIYGWLHCGETDKKVTQIYVPKIWIRSGTLVEYEALGDCPKYDSTEACRGSKAPKTRCIWCETANMCITRSDEDTYELKVNGCKNKYIDTDTKTLTATKTDLINELKKISGSA</sequence>
<accession>A0A922IJ03</accession>
<dbReference type="CTD" id="75578373"/>
<dbReference type="GeneID" id="75578373"/>
<name>A0A922IJ03_SCHHA</name>
<organism evidence="1 2">
    <name type="scientific">Schistosoma haematobium</name>
    <name type="common">Blood fluke</name>
    <dbReference type="NCBI Taxonomy" id="6185"/>
    <lineage>
        <taxon>Eukaryota</taxon>
        <taxon>Metazoa</taxon>
        <taxon>Spiralia</taxon>
        <taxon>Lophotrochozoa</taxon>
        <taxon>Platyhelminthes</taxon>
        <taxon>Trematoda</taxon>
        <taxon>Digenea</taxon>
        <taxon>Strigeidida</taxon>
        <taxon>Schistosomatoidea</taxon>
        <taxon>Schistosomatidae</taxon>
        <taxon>Schistosoma</taxon>
    </lineage>
</organism>
<proteinExistence type="predicted"/>
<evidence type="ECO:0008006" key="3">
    <source>
        <dbReference type="Google" id="ProtNLM"/>
    </source>
</evidence>
<gene>
    <name evidence="1" type="ORF">MS3_00011133</name>
</gene>
<dbReference type="Proteomes" id="UP000471633">
    <property type="component" value="Unassembled WGS sequence"/>
</dbReference>
<evidence type="ECO:0000313" key="2">
    <source>
        <dbReference type="Proteomes" id="UP000471633"/>
    </source>
</evidence>
<reference evidence="1" key="3">
    <citation type="submission" date="2021-06" db="EMBL/GenBank/DDBJ databases">
        <title>Chromosome-level genome assembly for S. haematobium.</title>
        <authorList>
            <person name="Stroehlein A.J."/>
        </authorList>
    </citation>
    <scope>NUCLEOTIDE SEQUENCE</scope>
</reference>
<reference evidence="1" key="1">
    <citation type="journal article" date="2012" name="Nat. Genet.">
        <title>Whole-genome sequence of Schistosoma haematobium.</title>
        <authorList>
            <person name="Young N.D."/>
            <person name="Jex A.R."/>
            <person name="Li B."/>
            <person name="Liu S."/>
            <person name="Yang L."/>
            <person name="Xiong Z."/>
            <person name="Li Y."/>
            <person name="Cantacessi C."/>
            <person name="Hall R.S."/>
            <person name="Xu X."/>
            <person name="Chen F."/>
            <person name="Wu X."/>
            <person name="Zerlotini A."/>
            <person name="Oliveira G."/>
            <person name="Hofmann A."/>
            <person name="Zhang G."/>
            <person name="Fang X."/>
            <person name="Kang Y."/>
            <person name="Campbell B.E."/>
            <person name="Loukas A."/>
            <person name="Ranganathan S."/>
            <person name="Rollinson D."/>
            <person name="Rinaldi G."/>
            <person name="Brindley P.J."/>
            <person name="Yang H."/>
            <person name="Wang J."/>
            <person name="Wang J."/>
            <person name="Gasser R.B."/>
        </authorList>
    </citation>
    <scope>NUCLEOTIDE SEQUENCE</scope>
</reference>
<reference evidence="1" key="4">
    <citation type="journal article" date="2022" name="PLoS Pathog.">
        <title>Chromosome-level genome of Schistosoma haematobium underpins genome-wide explorations of molecular variation.</title>
        <authorList>
            <person name="Stroehlein A.J."/>
            <person name="Korhonen P.K."/>
            <person name="Lee V.V."/>
            <person name="Ralph S.A."/>
            <person name="Mentink-Kane M."/>
            <person name="You H."/>
            <person name="McManus D.P."/>
            <person name="Tchuente L.T."/>
            <person name="Stothard J.R."/>
            <person name="Kaur P."/>
            <person name="Dudchenko O."/>
            <person name="Aiden E.L."/>
            <person name="Yang B."/>
            <person name="Yang H."/>
            <person name="Emery A.M."/>
            <person name="Webster B.L."/>
            <person name="Brindley P.J."/>
            <person name="Rollinson D."/>
            <person name="Chang B.C.H."/>
            <person name="Gasser R.B."/>
            <person name="Young N.D."/>
        </authorList>
    </citation>
    <scope>NUCLEOTIDE SEQUENCE</scope>
</reference>
<protein>
    <recommendedName>
        <fullName evidence="3">Egg protein CP391S-like protein</fullName>
    </recommendedName>
</protein>
<dbReference type="EMBL" id="AMPZ03000007">
    <property type="protein sequence ID" value="KAH9580541.1"/>
    <property type="molecule type" value="Genomic_DNA"/>
</dbReference>
<dbReference type="KEGG" id="shx:MS3_00011133"/>
<keyword evidence="2" id="KW-1185">Reference proteome</keyword>